<evidence type="ECO:0000256" key="5">
    <source>
        <dbReference type="SAM" id="SignalP"/>
    </source>
</evidence>
<dbReference type="PROSITE" id="PS50214">
    <property type="entry name" value="DISINTEGRIN_2"/>
    <property type="match status" value="1"/>
</dbReference>
<dbReference type="PANTHER" id="PTHR11905">
    <property type="entry name" value="ADAM A DISINTEGRIN AND METALLOPROTEASE DOMAIN"/>
    <property type="match status" value="1"/>
</dbReference>
<gene>
    <name evidence="8" type="primary">TUBGCP2</name>
</gene>
<dbReference type="Pfam" id="PF00200">
    <property type="entry name" value="Disintegrin"/>
    <property type="match status" value="1"/>
</dbReference>
<evidence type="ECO:0000259" key="6">
    <source>
        <dbReference type="PROSITE" id="PS50214"/>
    </source>
</evidence>
<dbReference type="AlphaFoldDB" id="A0AAY4ABY7"/>
<dbReference type="GO" id="GO:0050839">
    <property type="term" value="F:cell adhesion molecule binding"/>
    <property type="evidence" value="ECO:0007669"/>
    <property type="project" value="TreeGrafter"/>
</dbReference>
<evidence type="ECO:0000256" key="4">
    <source>
        <dbReference type="SAM" id="MobiDB-lite"/>
    </source>
</evidence>
<keyword evidence="3" id="KW-0862">Zinc</keyword>
<keyword evidence="3" id="KW-0479">Metal-binding</keyword>
<reference evidence="8" key="2">
    <citation type="submission" date="2025-08" db="UniProtKB">
        <authorList>
            <consortium name="Ensembl"/>
        </authorList>
    </citation>
    <scope>IDENTIFICATION</scope>
</reference>
<dbReference type="Gene3D" id="3.40.390.10">
    <property type="entry name" value="Collagenase (Catalytic Domain)"/>
    <property type="match status" value="1"/>
</dbReference>
<dbReference type="FunFam" id="4.10.70.10:FF:000001">
    <property type="entry name" value="Disintegrin and metalloproteinase domain-containing protein 22"/>
    <property type="match status" value="1"/>
</dbReference>
<feature type="region of interest" description="Disordered" evidence="4">
    <location>
        <begin position="33"/>
        <end position="56"/>
    </location>
</feature>
<dbReference type="InterPro" id="IPR018358">
    <property type="entry name" value="Disintegrin_CS"/>
</dbReference>
<evidence type="ECO:0000313" key="8">
    <source>
        <dbReference type="Ensembl" id="ENSDCDP00010006369.1"/>
    </source>
</evidence>
<dbReference type="InterPro" id="IPR001590">
    <property type="entry name" value="Peptidase_M12B"/>
</dbReference>
<feature type="chain" id="PRO_5044286308" evidence="5">
    <location>
        <begin position="21"/>
        <end position="528"/>
    </location>
</feature>
<dbReference type="Pfam" id="PF01421">
    <property type="entry name" value="Reprolysin"/>
    <property type="match status" value="2"/>
</dbReference>
<dbReference type="Pfam" id="PF01562">
    <property type="entry name" value="Pep_M12B_propep"/>
    <property type="match status" value="1"/>
</dbReference>
<dbReference type="PRINTS" id="PR00289">
    <property type="entry name" value="DISINTEGRIN"/>
</dbReference>
<comment type="caution">
    <text evidence="3">Lacks conserved residue(s) required for the propagation of feature annotation.</text>
</comment>
<dbReference type="Ensembl" id="ENSDCDT00010006582.1">
    <property type="protein sequence ID" value="ENSDCDP00010006369.1"/>
    <property type="gene ID" value="ENSDCDG00010002743.1"/>
</dbReference>
<dbReference type="InterPro" id="IPR002870">
    <property type="entry name" value="Peptidase_M12B_N"/>
</dbReference>
<feature type="binding site" evidence="3">
    <location>
        <position position="339"/>
    </location>
    <ligand>
        <name>Zn(2+)</name>
        <dbReference type="ChEBI" id="CHEBI:29105"/>
        <note>catalytic</note>
    </ligand>
</feature>
<feature type="domain" description="Disintegrin" evidence="6">
    <location>
        <begin position="405"/>
        <end position="491"/>
    </location>
</feature>
<feature type="disulfide bond" evidence="2">
    <location>
        <begin position="463"/>
        <end position="483"/>
    </location>
</feature>
<feature type="domain" description="Peptidase M12B" evidence="7">
    <location>
        <begin position="200"/>
        <end position="397"/>
    </location>
</feature>
<dbReference type="InterPro" id="IPR034027">
    <property type="entry name" value="Reprolysin_adamalysin"/>
</dbReference>
<keyword evidence="9" id="KW-1185">Reference proteome</keyword>
<dbReference type="GO" id="GO:0002693">
    <property type="term" value="P:positive regulation of cellular extravasation"/>
    <property type="evidence" value="ECO:0007669"/>
    <property type="project" value="TreeGrafter"/>
</dbReference>
<feature type="signal peptide" evidence="5">
    <location>
        <begin position="1"/>
        <end position="20"/>
    </location>
</feature>
<dbReference type="GO" id="GO:0006954">
    <property type="term" value="P:inflammatory response"/>
    <property type="evidence" value="ECO:0007669"/>
    <property type="project" value="TreeGrafter"/>
</dbReference>
<protein>
    <submittedName>
        <fullName evidence="8">Uncharacterized protein</fullName>
    </submittedName>
</protein>
<feature type="active site" evidence="3">
    <location>
        <position position="336"/>
    </location>
</feature>
<dbReference type="GO" id="GO:0022407">
    <property type="term" value="P:regulation of cell-cell adhesion"/>
    <property type="evidence" value="ECO:0007669"/>
    <property type="project" value="TreeGrafter"/>
</dbReference>
<evidence type="ECO:0000256" key="1">
    <source>
        <dbReference type="ARBA" id="ARBA00023157"/>
    </source>
</evidence>
<dbReference type="InterPro" id="IPR036436">
    <property type="entry name" value="Disintegrin_dom_sf"/>
</dbReference>
<feature type="binding site" evidence="3">
    <location>
        <position position="335"/>
    </location>
    <ligand>
        <name>Zn(2+)</name>
        <dbReference type="ChEBI" id="CHEBI:29105"/>
        <note>catalytic</note>
    </ligand>
</feature>
<evidence type="ECO:0000259" key="7">
    <source>
        <dbReference type="PROSITE" id="PS50215"/>
    </source>
</evidence>
<dbReference type="CDD" id="cd04269">
    <property type="entry name" value="ZnMc_adamalysin_II_like"/>
    <property type="match status" value="1"/>
</dbReference>
<dbReference type="SUPFAM" id="SSF55486">
    <property type="entry name" value="Metalloproteases ('zincins'), catalytic domain"/>
    <property type="match status" value="1"/>
</dbReference>
<evidence type="ECO:0000256" key="3">
    <source>
        <dbReference type="PROSITE-ProRule" id="PRU00276"/>
    </source>
</evidence>
<dbReference type="GO" id="GO:0046872">
    <property type="term" value="F:metal ion binding"/>
    <property type="evidence" value="ECO:0007669"/>
    <property type="project" value="UniProtKB-KW"/>
</dbReference>
<dbReference type="GO" id="GO:0006508">
    <property type="term" value="P:proteolysis"/>
    <property type="evidence" value="ECO:0007669"/>
    <property type="project" value="InterPro"/>
</dbReference>
<proteinExistence type="predicted"/>
<dbReference type="GO" id="GO:0004222">
    <property type="term" value="F:metalloendopeptidase activity"/>
    <property type="evidence" value="ECO:0007669"/>
    <property type="project" value="InterPro"/>
</dbReference>
<dbReference type="PROSITE" id="PS50215">
    <property type="entry name" value="ADAM_MEPRO"/>
    <property type="match status" value="1"/>
</dbReference>
<dbReference type="PROSITE" id="PS00427">
    <property type="entry name" value="DISINTEGRIN_1"/>
    <property type="match status" value="1"/>
</dbReference>
<name>A0AAY4ABY7_9TELE</name>
<dbReference type="InterPro" id="IPR001762">
    <property type="entry name" value="Disintegrin_dom"/>
</dbReference>
<dbReference type="InterPro" id="IPR024079">
    <property type="entry name" value="MetalloPept_cat_dom_sf"/>
</dbReference>
<evidence type="ECO:0000313" key="9">
    <source>
        <dbReference type="Proteomes" id="UP000694580"/>
    </source>
</evidence>
<dbReference type="SMART" id="SM00050">
    <property type="entry name" value="DISIN"/>
    <property type="match status" value="1"/>
</dbReference>
<dbReference type="Proteomes" id="UP000694580">
    <property type="component" value="Chromosome 2"/>
</dbReference>
<feature type="binding site" evidence="3">
    <location>
        <position position="345"/>
    </location>
    <ligand>
        <name>Zn(2+)</name>
        <dbReference type="ChEBI" id="CHEBI:29105"/>
        <note>catalytic</note>
    </ligand>
</feature>
<reference evidence="8 9" key="1">
    <citation type="submission" date="2020-06" db="EMBL/GenBank/DDBJ databases">
        <authorList>
            <consortium name="Wellcome Sanger Institute Data Sharing"/>
        </authorList>
    </citation>
    <scope>NUCLEOTIDE SEQUENCE [LARGE SCALE GENOMIC DNA]</scope>
</reference>
<organism evidence="8 9">
    <name type="scientific">Denticeps clupeoides</name>
    <name type="common">denticle herring</name>
    <dbReference type="NCBI Taxonomy" id="299321"/>
    <lineage>
        <taxon>Eukaryota</taxon>
        <taxon>Metazoa</taxon>
        <taxon>Chordata</taxon>
        <taxon>Craniata</taxon>
        <taxon>Vertebrata</taxon>
        <taxon>Euteleostomi</taxon>
        <taxon>Actinopterygii</taxon>
        <taxon>Neopterygii</taxon>
        <taxon>Teleostei</taxon>
        <taxon>Clupei</taxon>
        <taxon>Clupeiformes</taxon>
        <taxon>Denticipitoidei</taxon>
        <taxon>Denticipitidae</taxon>
        <taxon>Denticeps</taxon>
    </lineage>
</organism>
<evidence type="ECO:0000256" key="2">
    <source>
        <dbReference type="PROSITE-ProRule" id="PRU00068"/>
    </source>
</evidence>
<dbReference type="Gene3D" id="4.10.70.10">
    <property type="entry name" value="Disintegrin domain"/>
    <property type="match status" value="1"/>
</dbReference>
<sequence>MRTFYFTVAFLCATFRASVGTLPHAQRLQVVRPQKLNSRHKRGVPDQATRDSPHPDELLYRLPLEGRKRTLHLQRNGMLFGPNYTETYYLEDGTPKTLSPNYKDHCYYHGHVEGMEDSSVSVGVCAGITVGHQLYLIEPLEDGAAGDHALYKPEPRRAKRSACRESNSTSGFAPRASGWVKAGGQVRTAAIWKNCPCRGSLYQAVNIRVVLVGLEVWSDKDKIRVSANADYTLTRFLDWRQESLVKRMRHDNAQFVTGIDFLGDTVGLATKYAMCMQKSAGINQVQSARAKCDGKEHNRCISTRYCCQFWQLRWVHVRFQDHNINPLGIAATVAHEMGHNLGMSHDEAGCTCGVGGQKCIMTDRVNSDFPELFSDCSLSQLSEFLDLANPSCLLDAPKADRAFGGPVCGNGFLDVGEECDCGTVNDCNNPCCNPATCRLAEGARCAQGGCCENCQLRQAGSLCRMATNECDLAEYCPGDSKDCPVDSYVMNGGPCNSGDGYCYNGQCPSLQQHCTRLWGSGTLYGHKN</sequence>
<accession>A0AAY4ABY7</accession>
<dbReference type="SUPFAM" id="SSF57552">
    <property type="entry name" value="Blood coagulation inhibitor (disintegrin)"/>
    <property type="match status" value="1"/>
</dbReference>
<dbReference type="PANTHER" id="PTHR11905:SF20">
    <property type="entry name" value="DISINTEGRIN AND METALLOPROTEINASE DOMAIN-CONTAINING PROTEIN 8"/>
    <property type="match status" value="1"/>
</dbReference>
<dbReference type="GeneTree" id="ENSGT00940000156697"/>
<dbReference type="GO" id="GO:0051044">
    <property type="term" value="P:positive regulation of membrane protein ectodomain proteolysis"/>
    <property type="evidence" value="ECO:0007669"/>
    <property type="project" value="TreeGrafter"/>
</dbReference>
<keyword evidence="1 2" id="KW-1015">Disulfide bond</keyword>
<reference evidence="8" key="3">
    <citation type="submission" date="2025-09" db="UniProtKB">
        <authorList>
            <consortium name="Ensembl"/>
        </authorList>
    </citation>
    <scope>IDENTIFICATION</scope>
</reference>
<keyword evidence="5" id="KW-0732">Signal</keyword>